<dbReference type="GO" id="GO:0051225">
    <property type="term" value="P:spindle assembly"/>
    <property type="evidence" value="ECO:0007669"/>
    <property type="project" value="TreeGrafter"/>
</dbReference>
<dbReference type="GO" id="GO:0000278">
    <property type="term" value="P:mitotic cell cycle"/>
    <property type="evidence" value="ECO:0007669"/>
    <property type="project" value="TreeGrafter"/>
</dbReference>
<dbReference type="GO" id="GO:0031122">
    <property type="term" value="P:cytoplasmic microtubule organization"/>
    <property type="evidence" value="ECO:0007669"/>
    <property type="project" value="TreeGrafter"/>
</dbReference>
<organism evidence="9 10">
    <name type="scientific">Triparma columacea</name>
    <dbReference type="NCBI Taxonomy" id="722753"/>
    <lineage>
        <taxon>Eukaryota</taxon>
        <taxon>Sar</taxon>
        <taxon>Stramenopiles</taxon>
        <taxon>Ochrophyta</taxon>
        <taxon>Bolidophyceae</taxon>
        <taxon>Parmales</taxon>
        <taxon>Triparmaceae</taxon>
        <taxon>Triparma</taxon>
    </lineage>
</organism>
<evidence type="ECO:0008006" key="11">
    <source>
        <dbReference type="Google" id="ProtNLM"/>
    </source>
</evidence>
<dbReference type="Pfam" id="PF04130">
    <property type="entry name" value="GCP_C_terminal"/>
    <property type="match status" value="1"/>
</dbReference>
<feature type="domain" description="Gamma tubulin complex component C-terminal" evidence="7">
    <location>
        <begin position="290"/>
        <end position="629"/>
    </location>
</feature>
<dbReference type="GO" id="GO:0005874">
    <property type="term" value="C:microtubule"/>
    <property type="evidence" value="ECO:0007669"/>
    <property type="project" value="UniProtKB-KW"/>
</dbReference>
<protein>
    <recommendedName>
        <fullName evidence="11">Spindle pole body component</fullName>
    </recommendedName>
</protein>
<evidence type="ECO:0000259" key="7">
    <source>
        <dbReference type="Pfam" id="PF04130"/>
    </source>
</evidence>
<dbReference type="GO" id="GO:0051011">
    <property type="term" value="F:microtubule minus-end binding"/>
    <property type="evidence" value="ECO:0007669"/>
    <property type="project" value="TreeGrafter"/>
</dbReference>
<name>A0A9W7G8I3_9STRA</name>
<keyword evidence="4" id="KW-0493">Microtubule</keyword>
<evidence type="ECO:0000256" key="2">
    <source>
        <dbReference type="ARBA" id="ARBA00010337"/>
    </source>
</evidence>
<evidence type="ECO:0000256" key="6">
    <source>
        <dbReference type="SAM" id="MobiDB-lite"/>
    </source>
</evidence>
<evidence type="ECO:0000313" key="9">
    <source>
        <dbReference type="EMBL" id="GMI39525.1"/>
    </source>
</evidence>
<comment type="subcellular location">
    <subcellularLocation>
        <location evidence="1">Cytoplasm</location>
        <location evidence="1">Cytoskeleton</location>
    </subcellularLocation>
</comment>
<sequence>MILKSCLYSLSGLTTLYMDFSTSPPTPLPPLSLLPPSHQQVLLLSCACGHLYLQLTAPVPTSSPSSSSSGSVSSSFTSSLSSSLSSYHSLIASVETSINTPSPLPPTYCKLTVRSLYVRLNKPHENLNLLLTLQRSVRNMSGGVITQVTQLHSRHGNGGVRRVVEGVLEGCRKGTWRRMVRWCVEGELEGGEFFVKEDKGVEGGAGVWGKRYWMDVNEIVPGVSEGMAEEVRRLGRGINFLKICCGKVHQGIRADGWDKVDTPMLEKEVSAACRKIDVAVVDSIKGEGNLLQHLEALKRFMLLGQGDFVSALLDLVGEELSKRADYVYRHNLVGVLDIALRGTNAQFMDKGVLERVGVKLYEPAPGDSGWDIFSLDYHISDPLTAIVTPEASGKYRRIFHLLWRLKRIEWGLNNTWRRATGVNHAMRKTGGGGMGRAIRGVSLVRQEMLHVTSNIQNYLMFEVIEGSWNELKSAVESAETLDDLIDSHEEYLDNILYLGLLGEDEESRDIQHLLSGLFDIADRFCALQDRVFVDCLSELGGDRARNEERQGRIQKGEWGYSGADDPNTSTDRKLEEFGTKSLEGVTVNAREFEEGLKMLLDKLGKKDGGGRGEERIRFLTFRLDFNSFYQRKYDGAVGAD</sequence>
<dbReference type="AlphaFoldDB" id="A0A9W7G8I3"/>
<evidence type="ECO:0000256" key="4">
    <source>
        <dbReference type="ARBA" id="ARBA00022701"/>
    </source>
</evidence>
<evidence type="ECO:0000256" key="1">
    <source>
        <dbReference type="ARBA" id="ARBA00004245"/>
    </source>
</evidence>
<dbReference type="InterPro" id="IPR041470">
    <property type="entry name" value="GCP_N"/>
</dbReference>
<comment type="caution">
    <text evidence="9">The sequence shown here is derived from an EMBL/GenBank/DDBJ whole genome shotgun (WGS) entry which is preliminary data.</text>
</comment>
<dbReference type="Pfam" id="PF17681">
    <property type="entry name" value="GCP_N_terminal"/>
    <property type="match status" value="1"/>
</dbReference>
<feature type="domain" description="Gamma tubulin complex component protein N-terminal" evidence="8">
    <location>
        <begin position="3"/>
        <end position="278"/>
    </location>
</feature>
<dbReference type="GO" id="GO:0051321">
    <property type="term" value="P:meiotic cell cycle"/>
    <property type="evidence" value="ECO:0007669"/>
    <property type="project" value="TreeGrafter"/>
</dbReference>
<evidence type="ECO:0000313" key="10">
    <source>
        <dbReference type="Proteomes" id="UP001165065"/>
    </source>
</evidence>
<reference evidence="10" key="1">
    <citation type="journal article" date="2023" name="Commun. Biol.">
        <title>Genome analysis of Parmales, the sister group of diatoms, reveals the evolutionary specialization of diatoms from phago-mixotrophs to photoautotrophs.</title>
        <authorList>
            <person name="Ban H."/>
            <person name="Sato S."/>
            <person name="Yoshikawa S."/>
            <person name="Yamada K."/>
            <person name="Nakamura Y."/>
            <person name="Ichinomiya M."/>
            <person name="Sato N."/>
            <person name="Blanc-Mathieu R."/>
            <person name="Endo H."/>
            <person name="Kuwata A."/>
            <person name="Ogata H."/>
        </authorList>
    </citation>
    <scope>NUCLEOTIDE SEQUENCE [LARGE SCALE GENOMIC DNA]</scope>
</reference>
<gene>
    <name evidence="9" type="ORF">TrCOL_g11750</name>
</gene>
<comment type="similarity">
    <text evidence="2">Belongs to the TUBGCP family.</text>
</comment>
<evidence type="ECO:0000256" key="5">
    <source>
        <dbReference type="ARBA" id="ARBA00023212"/>
    </source>
</evidence>
<dbReference type="InterPro" id="IPR040457">
    <property type="entry name" value="GCP_C"/>
</dbReference>
<proteinExistence type="inferred from homology"/>
<feature type="region of interest" description="Disordered" evidence="6">
    <location>
        <begin position="547"/>
        <end position="570"/>
    </location>
</feature>
<keyword evidence="10" id="KW-1185">Reference proteome</keyword>
<dbReference type="Gene3D" id="1.20.120.1900">
    <property type="entry name" value="Gamma-tubulin complex, C-terminal domain"/>
    <property type="match status" value="1"/>
</dbReference>
<dbReference type="GO" id="GO:0000930">
    <property type="term" value="C:gamma-tubulin complex"/>
    <property type="evidence" value="ECO:0007669"/>
    <property type="project" value="TreeGrafter"/>
</dbReference>
<dbReference type="InterPro" id="IPR007259">
    <property type="entry name" value="GCP"/>
</dbReference>
<accession>A0A9W7G8I3</accession>
<dbReference type="Proteomes" id="UP001165065">
    <property type="component" value="Unassembled WGS sequence"/>
</dbReference>
<keyword evidence="3" id="KW-0963">Cytoplasm</keyword>
<dbReference type="OrthoDB" id="5860513at2759"/>
<dbReference type="EMBL" id="BRYA01000105">
    <property type="protein sequence ID" value="GMI39525.1"/>
    <property type="molecule type" value="Genomic_DNA"/>
</dbReference>
<evidence type="ECO:0000256" key="3">
    <source>
        <dbReference type="ARBA" id="ARBA00022490"/>
    </source>
</evidence>
<dbReference type="PANTHER" id="PTHR19302">
    <property type="entry name" value="GAMMA TUBULIN COMPLEX PROTEIN"/>
    <property type="match status" value="1"/>
</dbReference>
<evidence type="ECO:0000259" key="8">
    <source>
        <dbReference type="Pfam" id="PF17681"/>
    </source>
</evidence>
<dbReference type="PANTHER" id="PTHR19302:SF14">
    <property type="entry name" value="GAMMA-TUBULIN COMPLEX COMPONENT 3"/>
    <property type="match status" value="1"/>
</dbReference>
<dbReference type="InterPro" id="IPR042241">
    <property type="entry name" value="GCP_C_sf"/>
</dbReference>
<dbReference type="GO" id="GO:0043015">
    <property type="term" value="F:gamma-tubulin binding"/>
    <property type="evidence" value="ECO:0007669"/>
    <property type="project" value="InterPro"/>
</dbReference>
<dbReference type="GO" id="GO:0007020">
    <property type="term" value="P:microtubule nucleation"/>
    <property type="evidence" value="ECO:0007669"/>
    <property type="project" value="InterPro"/>
</dbReference>
<keyword evidence="5" id="KW-0206">Cytoskeleton</keyword>
<dbReference type="GO" id="GO:0000922">
    <property type="term" value="C:spindle pole"/>
    <property type="evidence" value="ECO:0007669"/>
    <property type="project" value="InterPro"/>
</dbReference>